<accession>A0A4Y2VIK2</accession>
<dbReference type="EMBL" id="BGPR01048132">
    <property type="protein sequence ID" value="GBO25143.1"/>
    <property type="molecule type" value="Genomic_DNA"/>
</dbReference>
<name>A0A4Y2VIK2_ARAVE</name>
<comment type="caution">
    <text evidence="1">The sequence shown here is derived from an EMBL/GenBank/DDBJ whole genome shotgun (WGS) entry which is preliminary data.</text>
</comment>
<evidence type="ECO:0000313" key="2">
    <source>
        <dbReference type="Proteomes" id="UP000499080"/>
    </source>
</evidence>
<organism evidence="1 2">
    <name type="scientific">Araneus ventricosus</name>
    <name type="common">Orbweaver spider</name>
    <name type="synonym">Epeira ventricosa</name>
    <dbReference type="NCBI Taxonomy" id="182803"/>
    <lineage>
        <taxon>Eukaryota</taxon>
        <taxon>Metazoa</taxon>
        <taxon>Ecdysozoa</taxon>
        <taxon>Arthropoda</taxon>
        <taxon>Chelicerata</taxon>
        <taxon>Arachnida</taxon>
        <taxon>Araneae</taxon>
        <taxon>Araneomorphae</taxon>
        <taxon>Entelegynae</taxon>
        <taxon>Araneoidea</taxon>
        <taxon>Araneidae</taxon>
        <taxon>Araneus</taxon>
    </lineage>
</organism>
<dbReference type="AlphaFoldDB" id="A0A4Y2VIK2"/>
<evidence type="ECO:0000313" key="1">
    <source>
        <dbReference type="EMBL" id="GBO25143.1"/>
    </source>
</evidence>
<dbReference type="Proteomes" id="UP000499080">
    <property type="component" value="Unassembled WGS sequence"/>
</dbReference>
<gene>
    <name evidence="1" type="ORF">AVEN_234055_1</name>
</gene>
<reference evidence="1 2" key="1">
    <citation type="journal article" date="2019" name="Sci. Rep.">
        <title>Orb-weaving spider Araneus ventricosus genome elucidates the spidroin gene catalogue.</title>
        <authorList>
            <person name="Kono N."/>
            <person name="Nakamura H."/>
            <person name="Ohtoshi R."/>
            <person name="Moran D.A.P."/>
            <person name="Shinohara A."/>
            <person name="Yoshida Y."/>
            <person name="Fujiwara M."/>
            <person name="Mori M."/>
            <person name="Tomita M."/>
            <person name="Arakawa K."/>
        </authorList>
    </citation>
    <scope>NUCLEOTIDE SEQUENCE [LARGE SCALE GENOMIC DNA]</scope>
</reference>
<keyword evidence="2" id="KW-1185">Reference proteome</keyword>
<sequence length="89" mass="9984">MTPIEQLSSRSCRFSVVSAMLPPIRTKRELSLAGRFGAGKRRHEPNQRAKSLPGDFSISWHNSLQLNHCRQEAINGRTSPACEPNEPSR</sequence>
<proteinExistence type="predicted"/>
<protein>
    <submittedName>
        <fullName evidence="1">Uncharacterized protein</fullName>
    </submittedName>
</protein>